<dbReference type="Pfam" id="PF23389">
    <property type="entry name" value="Beta-prop_WDR19_1st"/>
    <property type="match status" value="1"/>
</dbReference>
<dbReference type="OrthoDB" id="464342at2"/>
<organism evidence="7 8">
    <name type="scientific">Oscillatoria acuminata PCC 6304</name>
    <dbReference type="NCBI Taxonomy" id="56110"/>
    <lineage>
        <taxon>Bacteria</taxon>
        <taxon>Bacillati</taxon>
        <taxon>Cyanobacteriota</taxon>
        <taxon>Cyanophyceae</taxon>
        <taxon>Oscillatoriophycideae</taxon>
        <taxon>Oscillatoriales</taxon>
        <taxon>Oscillatoriaceae</taxon>
        <taxon>Oscillatoria</taxon>
    </lineage>
</organism>
<dbReference type="InterPro" id="IPR019775">
    <property type="entry name" value="WD40_repeat_CS"/>
</dbReference>
<evidence type="ECO:0000256" key="2">
    <source>
        <dbReference type="ARBA" id="ARBA00022737"/>
    </source>
</evidence>
<feature type="repeat" description="WD" evidence="3">
    <location>
        <begin position="1539"/>
        <end position="1580"/>
    </location>
</feature>
<evidence type="ECO:0000313" key="7">
    <source>
        <dbReference type="EMBL" id="AFY82196.1"/>
    </source>
</evidence>
<dbReference type="InterPro" id="IPR057855">
    <property type="entry name" value="Beta-prop_WDR19_1st"/>
</dbReference>
<dbReference type="Pfam" id="PF20703">
    <property type="entry name" value="nSTAND1"/>
    <property type="match status" value="1"/>
</dbReference>
<dbReference type="eggNOG" id="COG2319">
    <property type="taxonomic scope" value="Bacteria"/>
</dbReference>
<proteinExistence type="predicted"/>
<dbReference type="InterPro" id="IPR001680">
    <property type="entry name" value="WD40_rpt"/>
</dbReference>
<feature type="repeat" description="WD" evidence="3">
    <location>
        <begin position="1375"/>
        <end position="1416"/>
    </location>
</feature>
<dbReference type="PATRIC" id="fig|56110.3.peg.3071"/>
<dbReference type="EMBL" id="CP003607">
    <property type="protein sequence ID" value="AFY82196.1"/>
    <property type="molecule type" value="Genomic_DNA"/>
</dbReference>
<accession>K9TJ67</accession>
<dbReference type="Pfam" id="PF00400">
    <property type="entry name" value="WD40"/>
    <property type="match status" value="9"/>
</dbReference>
<dbReference type="HOGENOM" id="CLU_002352_0_0_3"/>
<evidence type="ECO:0000259" key="6">
    <source>
        <dbReference type="Pfam" id="PF23389"/>
    </source>
</evidence>
<dbReference type="SUPFAM" id="SSF50998">
    <property type="entry name" value="Quinoprotein alcohol dehydrogenase-like"/>
    <property type="match status" value="1"/>
</dbReference>
<dbReference type="InterPro" id="IPR015943">
    <property type="entry name" value="WD40/YVTN_repeat-like_dom_sf"/>
</dbReference>
<dbReference type="SUPFAM" id="SSF52540">
    <property type="entry name" value="P-loop containing nucleoside triphosphate hydrolases"/>
    <property type="match status" value="1"/>
</dbReference>
<evidence type="ECO:0000259" key="5">
    <source>
        <dbReference type="Pfam" id="PF20703"/>
    </source>
</evidence>
<reference evidence="7 8" key="1">
    <citation type="submission" date="2012-06" db="EMBL/GenBank/DDBJ databases">
        <title>Finished chromosome of genome of Oscillatoria acuminata PCC 6304.</title>
        <authorList>
            <consortium name="US DOE Joint Genome Institute"/>
            <person name="Gugger M."/>
            <person name="Coursin T."/>
            <person name="Rippka R."/>
            <person name="Tandeau De Marsac N."/>
            <person name="Huntemann M."/>
            <person name="Wei C.-L."/>
            <person name="Han J."/>
            <person name="Detter J.C."/>
            <person name="Han C."/>
            <person name="Tapia R."/>
            <person name="Davenport K."/>
            <person name="Daligault H."/>
            <person name="Erkkila T."/>
            <person name="Gu W."/>
            <person name="Munk A.C.C."/>
            <person name="Teshima H."/>
            <person name="Xu Y."/>
            <person name="Chain P."/>
            <person name="Chen A."/>
            <person name="Krypides N."/>
            <person name="Mavromatis K."/>
            <person name="Markowitz V."/>
            <person name="Szeto E."/>
            <person name="Ivanova N."/>
            <person name="Mikhailova N."/>
            <person name="Ovchinnikova G."/>
            <person name="Pagani I."/>
            <person name="Pati A."/>
            <person name="Goodwin L."/>
            <person name="Peters L."/>
            <person name="Pitluck S."/>
            <person name="Woyke T."/>
            <person name="Kerfeld C."/>
        </authorList>
    </citation>
    <scope>NUCLEOTIDE SEQUENCE [LARGE SCALE GENOMIC DNA]</scope>
    <source>
        <strain evidence="7 8">PCC 6304</strain>
    </source>
</reference>
<dbReference type="InterPro" id="IPR020472">
    <property type="entry name" value="WD40_PAC1"/>
</dbReference>
<dbReference type="PROSITE" id="PS00678">
    <property type="entry name" value="WD_REPEATS_1"/>
    <property type="match status" value="3"/>
</dbReference>
<dbReference type="PANTHER" id="PTHR19848:SF8">
    <property type="entry name" value="F-BOX AND WD REPEAT DOMAIN CONTAINING 7"/>
    <property type="match status" value="1"/>
</dbReference>
<feature type="repeat" description="WD" evidence="3">
    <location>
        <begin position="1178"/>
        <end position="1209"/>
    </location>
</feature>
<dbReference type="eggNOG" id="COG1122">
    <property type="taxonomic scope" value="Bacteria"/>
</dbReference>
<feature type="repeat" description="WD" evidence="3">
    <location>
        <begin position="1251"/>
        <end position="1283"/>
    </location>
</feature>
<keyword evidence="8" id="KW-1185">Reference proteome</keyword>
<dbReference type="SMART" id="SM00320">
    <property type="entry name" value="WD40"/>
    <property type="match status" value="14"/>
</dbReference>
<dbReference type="PROSITE" id="PS50082">
    <property type="entry name" value="WD_REPEATS_2"/>
    <property type="match status" value="10"/>
</dbReference>
<protein>
    <submittedName>
        <fullName evidence="7">WD40 repeat-containing protein</fullName>
    </submittedName>
</protein>
<dbReference type="KEGG" id="oac:Oscil6304_2579"/>
<feature type="domain" description="WDR19 first beta-propeller" evidence="6">
    <location>
        <begin position="1429"/>
        <end position="1565"/>
    </location>
</feature>
<feature type="repeat" description="WD" evidence="3">
    <location>
        <begin position="1078"/>
        <end position="1119"/>
    </location>
</feature>
<name>K9TJ67_9CYAN</name>
<dbReference type="InterPro" id="IPR011047">
    <property type="entry name" value="Quinoprotein_ADH-like_sf"/>
</dbReference>
<dbReference type="InterPro" id="IPR049052">
    <property type="entry name" value="nSTAND1"/>
</dbReference>
<feature type="repeat" description="WD" evidence="3">
    <location>
        <begin position="1209"/>
        <end position="1250"/>
    </location>
</feature>
<evidence type="ECO:0000256" key="3">
    <source>
        <dbReference type="PROSITE-ProRule" id="PRU00221"/>
    </source>
</evidence>
<dbReference type="SUPFAM" id="SSF50952">
    <property type="entry name" value="Soluble quinoprotein glucose dehydrogenase"/>
    <property type="match status" value="1"/>
</dbReference>
<dbReference type="InParanoid" id="K9TJ67"/>
<dbReference type="CDD" id="cd00200">
    <property type="entry name" value="WD40"/>
    <property type="match status" value="2"/>
</dbReference>
<sequence length="1618" mass="178610">MANSMNTFEFEITIQSQSGENSWPIVVRCKQPDGLTTHAQETLKFTQEDFNLLTQYHENERAYGTLLGKAIFQGSVGQTFVRALSKNGPDCLLRVLLAIEAGENDPIKTLHWERLCAPIEADGSWQVLVRDQRVPFSLYIPTIVDRRFPPIGRRDLRCLVVVASPSNLGKYQLTPFDVEGVLSGVKEALGEIPYDILANNIEGALGSPSLQEISKQLTHAKKPYTLLHFVCHGKLLPSGETVLYLANPDDSVQPVPAEELLKELKNIGNHQRSLPHFTFLCSCESADPRAEGALGGLAQRLVRQLGMPAVVAMTRKVSVETALVLGQNFYQRLRESGEVDMALQEATAGLGKRHDITVPALFSRLGGRPLFSDRLDNRDLTDEEIDYGIEKLGLLLSERSPNATVLKRRFFKQVKILKNTKGAESRNAKEERTQALSEIDGLCEQVLEIGFEALAALGKAPPEYKAECPFPGLSSFGEKRYHKFFFGRDELIKNLQKELAKDNFLAVIGTSGSGKSSVVLAGLIPLLKEEEPDLRWAYLTPTRDPIAQLDKRLEILSKSGDRPTLLVVDQFEELFTLCEDPDIRQEFIQKMLKFAQRHKVVITMRADFLGECTFYPDLRKRIETRQKLVGPMEASELVIAMKMQADSAGLRFEAGLSNAILNEVKGEPGAMPLLQYALQELWKRRHGRWLCDEEYQAIGGVQQAIAKTANDFYHNLPEFEQQQLQNIFLRLTRLDETAGSGDKRRDTRRRVELEDLVTSESDLDMTKKLVQQLAGEGARLVVTSRNETTNRLEVEVAHEALIRHWPLLQEWLDQNRNDLQLRETIARAASDWQQHQGQLDRDVYLIHQGGRLEDAETLLKQPKSVRLNPLEAEYVGACVELRDRLRKQEEQRRQRQLFAATCAAFICGSFAMFAGYQWRNAEIQKIEAFLEATEARLVTHRSLDARITSIQAEKILDKSFWQKVWPHPELKTKVTDKLYQSVYAGPEINRLESDRGKIYELKLSRDGRLMATLSDDNMVRLWDTSSGKKLREIKPEKNIWLTSWALSPDGTLVATGESDGTVHIRDTSSGENKVTIPVVPKEDSVITLAFSPDGTLLATGGSDGTAQIWETSGKKVATLLDEKEMATPPEDRPPVVTVAFSPNGKLLASGRADGTASIWETSGKKVATLSGHEGWVNIEFSPKGDLLATTGLDEIARIWNTSGTKLYTLKVNNAADTSMTFSPDGSLLATSGPNDTVWIWNTANGQQKAILEGLKGGVNRLTFSPNGKLLATGGKEGTARIWDTSGNQWAQFDGHQGGVNTVLFSPNGDLLFTSGYDRSVRIWDISNKQLGTLKRSDAFWIEEVTFSPDGRLLATSDLVNGFQVWNISGTQLSKLKGHEGNIIYLAFSSDGHLMATGGEDGTAQIWDTSGKEVATLEGHEGSVQIVFSPDGKLLATTGADESLVRLWDTSGKNVATLEGHKGSVQIAFSPDGKLLATTGADESLVRLWDTSGKNVATLEGHEGSVISMAFSPDGKLLATGGDDGTISLWDTSGKKMATLKGHEGLVTSMAFSPDGKLLATGGEDGATRLGPIEQLNELQSLSCSSLKTYLKNPSTALDDRARKVCGKLDSPDSASTAP</sequence>
<dbReference type="PROSITE" id="PS50294">
    <property type="entry name" value="WD_REPEATS_REGION"/>
    <property type="match status" value="8"/>
</dbReference>
<dbReference type="RefSeq" id="WP_015148838.1">
    <property type="nucleotide sequence ID" value="NC_019693.1"/>
</dbReference>
<dbReference type="PRINTS" id="PR00320">
    <property type="entry name" value="GPROTEINBRPT"/>
</dbReference>
<evidence type="ECO:0000313" key="8">
    <source>
        <dbReference type="Proteomes" id="UP000010367"/>
    </source>
</evidence>
<feature type="repeat" description="WD" evidence="3">
    <location>
        <begin position="1135"/>
        <end position="1169"/>
    </location>
</feature>
<feature type="repeat" description="WD" evidence="3">
    <location>
        <begin position="1292"/>
        <end position="1333"/>
    </location>
</feature>
<keyword evidence="2" id="KW-0677">Repeat</keyword>
<dbReference type="Proteomes" id="UP000010367">
    <property type="component" value="Chromosome"/>
</dbReference>
<dbReference type="InterPro" id="IPR011041">
    <property type="entry name" value="Quinoprot_gluc/sorb_DH_b-prop"/>
</dbReference>
<dbReference type="PANTHER" id="PTHR19848">
    <property type="entry name" value="WD40 REPEAT PROTEIN"/>
    <property type="match status" value="1"/>
</dbReference>
<dbReference type="CDD" id="cd00267">
    <property type="entry name" value="ABC_ATPase"/>
    <property type="match status" value="1"/>
</dbReference>
<feature type="domain" description="CHAT" evidence="4">
    <location>
        <begin position="157"/>
        <end position="349"/>
    </location>
</feature>
<feature type="repeat" description="WD" evidence="3">
    <location>
        <begin position="1498"/>
        <end position="1539"/>
    </location>
</feature>
<dbReference type="InterPro" id="IPR027417">
    <property type="entry name" value="P-loop_NTPase"/>
</dbReference>
<gene>
    <name evidence="7" type="ORF">Oscil6304_2579</name>
</gene>
<keyword evidence="1 3" id="KW-0853">WD repeat</keyword>
<evidence type="ECO:0000256" key="1">
    <source>
        <dbReference type="ARBA" id="ARBA00022574"/>
    </source>
</evidence>
<feature type="domain" description="Novel STAND NTPase 1" evidence="5">
    <location>
        <begin position="469"/>
        <end position="837"/>
    </location>
</feature>
<dbReference type="Gene3D" id="2.130.10.10">
    <property type="entry name" value="YVTN repeat-like/Quinoprotein amine dehydrogenase"/>
    <property type="match status" value="3"/>
</dbReference>
<feature type="repeat" description="WD" evidence="3">
    <location>
        <begin position="991"/>
        <end position="1032"/>
    </location>
</feature>
<dbReference type="Pfam" id="PF12770">
    <property type="entry name" value="CHAT"/>
    <property type="match status" value="1"/>
</dbReference>
<evidence type="ECO:0000259" key="4">
    <source>
        <dbReference type="Pfam" id="PF12770"/>
    </source>
</evidence>
<dbReference type="InterPro" id="IPR024983">
    <property type="entry name" value="CHAT_dom"/>
</dbReference>